<dbReference type="PROSITE" id="PS51257">
    <property type="entry name" value="PROKAR_LIPOPROTEIN"/>
    <property type="match status" value="1"/>
</dbReference>
<dbReference type="RefSeq" id="WP_386103523.1">
    <property type="nucleotide sequence ID" value="NZ_JBHUOZ010000003.1"/>
</dbReference>
<reference evidence="2" key="1">
    <citation type="journal article" date="2019" name="Int. J. Syst. Evol. Microbiol.">
        <title>The Global Catalogue of Microorganisms (GCM) 10K type strain sequencing project: providing services to taxonomists for standard genome sequencing and annotation.</title>
        <authorList>
            <consortium name="The Broad Institute Genomics Platform"/>
            <consortium name="The Broad Institute Genome Sequencing Center for Infectious Disease"/>
            <person name="Wu L."/>
            <person name="Ma J."/>
        </authorList>
    </citation>
    <scope>NUCLEOTIDE SEQUENCE [LARGE SCALE GENOMIC DNA]</scope>
    <source>
        <strain evidence="2">KCTC 23299</strain>
    </source>
</reference>
<keyword evidence="2" id="KW-1185">Reference proteome</keyword>
<gene>
    <name evidence="1" type="ORF">ACFS6H_20550</name>
</gene>
<proteinExistence type="predicted"/>
<dbReference type="Proteomes" id="UP001597511">
    <property type="component" value="Unassembled WGS sequence"/>
</dbReference>
<organism evidence="1 2">
    <name type="scientific">Terrimonas rubra</name>
    <dbReference type="NCBI Taxonomy" id="1035890"/>
    <lineage>
        <taxon>Bacteria</taxon>
        <taxon>Pseudomonadati</taxon>
        <taxon>Bacteroidota</taxon>
        <taxon>Chitinophagia</taxon>
        <taxon>Chitinophagales</taxon>
        <taxon>Chitinophagaceae</taxon>
        <taxon>Terrimonas</taxon>
    </lineage>
</organism>
<evidence type="ECO:0000313" key="2">
    <source>
        <dbReference type="Proteomes" id="UP001597511"/>
    </source>
</evidence>
<accession>A0ABW6ABF6</accession>
<comment type="caution">
    <text evidence="1">The sequence shown here is derived from an EMBL/GenBank/DDBJ whole genome shotgun (WGS) entry which is preliminary data.</text>
</comment>
<name>A0ABW6ABF6_9BACT</name>
<sequence length="200" mass="23982">MKGKLFLMGFVLLGLLGGCFPSQKFTYNYYQANEKALQRIKQQYEKLSKNRPFSIEFKDKNFTKLGLEIITDSIRYIYVFDSDSQALTDTLRKYHFDERGVNDLIYDMRQNFCTWITTLDFYEKRQKKHLVFLTIRHKDLAAKWKAEKYFTLAFFSSRQLFDHKNRLLDKDLNTQKRSINGEIFYKVNDSIAYAYTGHFR</sequence>
<evidence type="ECO:0000313" key="1">
    <source>
        <dbReference type="EMBL" id="MFD2922122.1"/>
    </source>
</evidence>
<dbReference type="EMBL" id="JBHUOZ010000003">
    <property type="protein sequence ID" value="MFD2922122.1"/>
    <property type="molecule type" value="Genomic_DNA"/>
</dbReference>
<evidence type="ECO:0008006" key="3">
    <source>
        <dbReference type="Google" id="ProtNLM"/>
    </source>
</evidence>
<protein>
    <recommendedName>
        <fullName evidence="3">Lipoprotein</fullName>
    </recommendedName>
</protein>